<keyword evidence="2" id="KW-1185">Reference proteome</keyword>
<evidence type="ECO:0008006" key="3">
    <source>
        <dbReference type="Google" id="ProtNLM"/>
    </source>
</evidence>
<organism evidence="1 2">
    <name type="scientific">Collybia nuda</name>
    <dbReference type="NCBI Taxonomy" id="64659"/>
    <lineage>
        <taxon>Eukaryota</taxon>
        <taxon>Fungi</taxon>
        <taxon>Dikarya</taxon>
        <taxon>Basidiomycota</taxon>
        <taxon>Agaricomycotina</taxon>
        <taxon>Agaricomycetes</taxon>
        <taxon>Agaricomycetidae</taxon>
        <taxon>Agaricales</taxon>
        <taxon>Tricholomatineae</taxon>
        <taxon>Clitocybaceae</taxon>
        <taxon>Collybia</taxon>
    </lineage>
</organism>
<gene>
    <name evidence="1" type="ORF">BDZ94DRAFT_1003543</name>
</gene>
<sequence>MEYQDEELLSKYLFQLESSPWGVSNSAKEYVRSKLKATEFNLRRMNVDLAIRLAHRSRAIQRIHRCNAALAPYRKLPTELIREILSHCVQGNHSFPLMLGKHDPLAQVLRVCSSWRKIVFEVPEIWNIYLTKVPGESVVNLIAAWLRQCSSTEVKFTMSRTNLIQLMYQPRVLDEIIISSAHRFKTLYLPRISPNQWNSLQFDTLTSLSTHFNPLVCQDAYLNAPSLRTFELVGVTMNPFIEYHNPTVLQCLPKIPWEQLTSINLIGSLHFIDVYQILSHSKTLRSCILESVEDHPNRPVPTGSPIIKLSCLEELRISLSSAETYNKLYLISLPKIISFSATLPSDPRTLERFTTFLAEKTTTLRRFEIITRRFNSSDTIAEIMSVLPSISHFVMKNEYLPIEILTKIGARELLPKLEVLDFCGEDEDKVDDILDALLPPNPNIAPSLTQIFISDIPIEDRCSEKRVEELRLKGIEIRQFGYY</sequence>
<dbReference type="Proteomes" id="UP000807353">
    <property type="component" value="Unassembled WGS sequence"/>
</dbReference>
<comment type="caution">
    <text evidence="1">The sequence shown here is derived from an EMBL/GenBank/DDBJ whole genome shotgun (WGS) entry which is preliminary data.</text>
</comment>
<proteinExistence type="predicted"/>
<dbReference type="AlphaFoldDB" id="A0A9P6CBL1"/>
<dbReference type="EMBL" id="MU150313">
    <property type="protein sequence ID" value="KAF9459622.1"/>
    <property type="molecule type" value="Genomic_DNA"/>
</dbReference>
<evidence type="ECO:0000313" key="2">
    <source>
        <dbReference type="Proteomes" id="UP000807353"/>
    </source>
</evidence>
<reference evidence="1" key="1">
    <citation type="submission" date="2020-11" db="EMBL/GenBank/DDBJ databases">
        <authorList>
            <consortium name="DOE Joint Genome Institute"/>
            <person name="Ahrendt S."/>
            <person name="Riley R."/>
            <person name="Andreopoulos W."/>
            <person name="Labutti K."/>
            <person name="Pangilinan J."/>
            <person name="Ruiz-Duenas F.J."/>
            <person name="Barrasa J.M."/>
            <person name="Sanchez-Garcia M."/>
            <person name="Camarero S."/>
            <person name="Miyauchi S."/>
            <person name="Serrano A."/>
            <person name="Linde D."/>
            <person name="Babiker R."/>
            <person name="Drula E."/>
            <person name="Ayuso-Fernandez I."/>
            <person name="Pacheco R."/>
            <person name="Padilla G."/>
            <person name="Ferreira P."/>
            <person name="Barriuso J."/>
            <person name="Kellner H."/>
            <person name="Castanera R."/>
            <person name="Alfaro M."/>
            <person name="Ramirez L."/>
            <person name="Pisabarro A.G."/>
            <person name="Kuo A."/>
            <person name="Tritt A."/>
            <person name="Lipzen A."/>
            <person name="He G."/>
            <person name="Yan M."/>
            <person name="Ng V."/>
            <person name="Cullen D."/>
            <person name="Martin F."/>
            <person name="Rosso M.-N."/>
            <person name="Henrissat B."/>
            <person name="Hibbett D."/>
            <person name="Martinez A.T."/>
            <person name="Grigoriev I.V."/>
        </authorList>
    </citation>
    <scope>NUCLEOTIDE SEQUENCE</scope>
    <source>
        <strain evidence="1">CBS 247.69</strain>
    </source>
</reference>
<name>A0A9P6CBL1_9AGAR</name>
<evidence type="ECO:0000313" key="1">
    <source>
        <dbReference type="EMBL" id="KAF9459622.1"/>
    </source>
</evidence>
<accession>A0A9P6CBL1</accession>
<dbReference type="OrthoDB" id="3365698at2759"/>
<protein>
    <recommendedName>
        <fullName evidence="3">F-box domain-containing protein</fullName>
    </recommendedName>
</protein>